<name>A0A5N6L746_9ASTR</name>
<dbReference type="Proteomes" id="UP000326396">
    <property type="component" value="Unassembled WGS sequence"/>
</dbReference>
<organism evidence="1 2">
    <name type="scientific">Mikania micrantha</name>
    <name type="common">bitter vine</name>
    <dbReference type="NCBI Taxonomy" id="192012"/>
    <lineage>
        <taxon>Eukaryota</taxon>
        <taxon>Viridiplantae</taxon>
        <taxon>Streptophyta</taxon>
        <taxon>Embryophyta</taxon>
        <taxon>Tracheophyta</taxon>
        <taxon>Spermatophyta</taxon>
        <taxon>Magnoliopsida</taxon>
        <taxon>eudicotyledons</taxon>
        <taxon>Gunneridae</taxon>
        <taxon>Pentapetalae</taxon>
        <taxon>asterids</taxon>
        <taxon>campanulids</taxon>
        <taxon>Asterales</taxon>
        <taxon>Asteraceae</taxon>
        <taxon>Asteroideae</taxon>
        <taxon>Heliantheae alliance</taxon>
        <taxon>Eupatorieae</taxon>
        <taxon>Mikania</taxon>
    </lineage>
</organism>
<protein>
    <submittedName>
        <fullName evidence="1">Uncharacterized protein</fullName>
    </submittedName>
</protein>
<keyword evidence="2" id="KW-1185">Reference proteome</keyword>
<dbReference type="EMBL" id="SZYD01002693">
    <property type="protein sequence ID" value="KAC9235839.1"/>
    <property type="molecule type" value="Genomic_DNA"/>
</dbReference>
<sequence>MVMVVVWTPTPLLKFFKLQGGFNGFQWIKWQVAGVLGGVTPGVVAPLCALRADWDGRGAQFPPARIACRGLPGSGVPPGLDFKPNKLVFVVLAQSCPFLDCRTSFERRLDSIGQLLAIIDL</sequence>
<accession>A0A5N6L746</accession>
<reference evidence="1 2" key="1">
    <citation type="submission" date="2019-05" db="EMBL/GenBank/DDBJ databases">
        <title>Mikania micrantha, genome provides insights into the molecular mechanism of rapid growth.</title>
        <authorList>
            <person name="Liu B."/>
        </authorList>
    </citation>
    <scope>NUCLEOTIDE SEQUENCE [LARGE SCALE GENOMIC DNA]</scope>
    <source>
        <strain evidence="1">NLD-2019</strain>
        <tissue evidence="1">Leaf</tissue>
    </source>
</reference>
<evidence type="ECO:0000313" key="2">
    <source>
        <dbReference type="Proteomes" id="UP000326396"/>
    </source>
</evidence>
<gene>
    <name evidence="1" type="ORF">E3N88_46150</name>
</gene>
<dbReference type="AlphaFoldDB" id="A0A5N6L746"/>
<evidence type="ECO:0000313" key="1">
    <source>
        <dbReference type="EMBL" id="KAC9235839.1"/>
    </source>
</evidence>
<comment type="caution">
    <text evidence="1">The sequence shown here is derived from an EMBL/GenBank/DDBJ whole genome shotgun (WGS) entry which is preliminary data.</text>
</comment>
<proteinExistence type="predicted"/>